<sequence>MQGKKNIATGFLFLAGFMVYGFVLIYLRDFAPGKEQWIADYALGKHFESRLAHVHGNLFAFINIVVGYLLLRLPIATVSAKWISWLTLTGMLMPLGILSEVAFGVPPLLVLAGGIAMVLAMVWFGITALQLRTSERQP</sequence>
<dbReference type="RefSeq" id="WP_144360701.1">
    <property type="nucleotide sequence ID" value="NZ_VMNH01000037.1"/>
</dbReference>
<feature type="transmembrane region" description="Helical" evidence="1">
    <location>
        <begin position="83"/>
        <end position="103"/>
    </location>
</feature>
<keyword evidence="3" id="KW-1185">Reference proteome</keyword>
<evidence type="ECO:0000313" key="2">
    <source>
        <dbReference type="EMBL" id="TVO67825.1"/>
    </source>
</evidence>
<keyword evidence="1" id="KW-0812">Transmembrane</keyword>
<accession>A0A557RRR5</accession>
<evidence type="ECO:0000313" key="3">
    <source>
        <dbReference type="Proteomes" id="UP000316649"/>
    </source>
</evidence>
<keyword evidence="1" id="KW-1133">Transmembrane helix</keyword>
<feature type="transmembrane region" description="Helical" evidence="1">
    <location>
        <begin position="7"/>
        <end position="27"/>
    </location>
</feature>
<comment type="caution">
    <text evidence="2">The sequence shown here is derived from an EMBL/GenBank/DDBJ whole genome shotgun (WGS) entry which is preliminary data.</text>
</comment>
<dbReference type="EMBL" id="VMNH01000037">
    <property type="protein sequence ID" value="TVO67825.1"/>
    <property type="molecule type" value="Genomic_DNA"/>
</dbReference>
<dbReference type="Proteomes" id="UP000316649">
    <property type="component" value="Unassembled WGS sequence"/>
</dbReference>
<feature type="transmembrane region" description="Helical" evidence="1">
    <location>
        <begin position="51"/>
        <end position="71"/>
    </location>
</feature>
<dbReference type="OrthoDB" id="1467433at2"/>
<feature type="transmembrane region" description="Helical" evidence="1">
    <location>
        <begin position="109"/>
        <end position="129"/>
    </location>
</feature>
<organism evidence="2 3">
    <name type="scientific">Sedimenticola selenatireducens</name>
    <dbReference type="NCBI Taxonomy" id="191960"/>
    <lineage>
        <taxon>Bacteria</taxon>
        <taxon>Pseudomonadati</taxon>
        <taxon>Pseudomonadota</taxon>
        <taxon>Gammaproteobacteria</taxon>
        <taxon>Chromatiales</taxon>
        <taxon>Sedimenticolaceae</taxon>
        <taxon>Sedimenticola</taxon>
    </lineage>
</organism>
<protein>
    <recommendedName>
        <fullName evidence="4">DUF423 domain-containing protein</fullName>
    </recommendedName>
</protein>
<reference evidence="2 3" key="1">
    <citation type="submission" date="2019-07" db="EMBL/GenBank/DDBJ databases">
        <title>The pathways for chlorine oxyanion respiration interact through the shared metabolite chlorate.</title>
        <authorList>
            <person name="Barnum T.P."/>
            <person name="Cheng Y."/>
            <person name="Hill K.A."/>
            <person name="Lucas L.N."/>
            <person name="Carlson H.K."/>
            <person name="Coates J.D."/>
        </authorList>
    </citation>
    <scope>NUCLEOTIDE SEQUENCE [LARGE SCALE GENOMIC DNA]</scope>
    <source>
        <strain evidence="2 3">BK-1</strain>
    </source>
</reference>
<gene>
    <name evidence="2" type="ORF">FHP88_18875</name>
</gene>
<proteinExistence type="predicted"/>
<dbReference type="AlphaFoldDB" id="A0A557RRR5"/>
<evidence type="ECO:0008006" key="4">
    <source>
        <dbReference type="Google" id="ProtNLM"/>
    </source>
</evidence>
<keyword evidence="1" id="KW-0472">Membrane</keyword>
<name>A0A557RRR5_9GAMM</name>
<evidence type="ECO:0000256" key="1">
    <source>
        <dbReference type="SAM" id="Phobius"/>
    </source>
</evidence>